<dbReference type="GO" id="GO:0032993">
    <property type="term" value="C:protein-DNA complex"/>
    <property type="evidence" value="ECO:0007669"/>
    <property type="project" value="TreeGrafter"/>
</dbReference>
<evidence type="ECO:0000256" key="4">
    <source>
        <dbReference type="ARBA" id="ARBA00023015"/>
    </source>
</evidence>
<dbReference type="AlphaFoldDB" id="A0A9D2SEX6"/>
<dbReference type="Proteomes" id="UP000886883">
    <property type="component" value="Unassembled WGS sequence"/>
</dbReference>
<accession>A0A9D2SEX6</accession>
<reference evidence="12" key="2">
    <citation type="submission" date="2021-04" db="EMBL/GenBank/DDBJ databases">
        <authorList>
            <person name="Gilroy R."/>
        </authorList>
    </citation>
    <scope>NUCLEOTIDE SEQUENCE</scope>
    <source>
        <strain evidence="12">USAMLcec3-2134</strain>
    </source>
</reference>
<dbReference type="Gene3D" id="6.10.250.690">
    <property type="match status" value="1"/>
</dbReference>
<keyword evidence="3" id="KW-0902">Two-component regulatory system</keyword>
<dbReference type="GO" id="GO:0005829">
    <property type="term" value="C:cytosol"/>
    <property type="evidence" value="ECO:0007669"/>
    <property type="project" value="TreeGrafter"/>
</dbReference>
<feature type="DNA-binding region" description="OmpR/PhoB-type" evidence="9">
    <location>
        <begin position="133"/>
        <end position="232"/>
    </location>
</feature>
<keyword evidence="6" id="KW-0804">Transcription</keyword>
<dbReference type="GO" id="GO:0000156">
    <property type="term" value="F:phosphorelay response regulator activity"/>
    <property type="evidence" value="ECO:0007669"/>
    <property type="project" value="TreeGrafter"/>
</dbReference>
<dbReference type="Pfam" id="PF00072">
    <property type="entry name" value="Response_reg"/>
    <property type="match status" value="1"/>
</dbReference>
<dbReference type="PANTHER" id="PTHR48111">
    <property type="entry name" value="REGULATOR OF RPOS"/>
    <property type="match status" value="1"/>
</dbReference>
<dbReference type="InterPro" id="IPR039420">
    <property type="entry name" value="WalR-like"/>
</dbReference>
<reference evidence="12" key="1">
    <citation type="journal article" date="2021" name="PeerJ">
        <title>Extensive microbial diversity within the chicken gut microbiome revealed by metagenomics and culture.</title>
        <authorList>
            <person name="Gilroy R."/>
            <person name="Ravi A."/>
            <person name="Getino M."/>
            <person name="Pursley I."/>
            <person name="Horton D.L."/>
            <person name="Alikhan N.F."/>
            <person name="Baker D."/>
            <person name="Gharbi K."/>
            <person name="Hall N."/>
            <person name="Watson M."/>
            <person name="Adriaenssens E.M."/>
            <person name="Foster-Nyarko E."/>
            <person name="Jarju S."/>
            <person name="Secka A."/>
            <person name="Antonio M."/>
            <person name="Oren A."/>
            <person name="Chaudhuri R.R."/>
            <person name="La Ragione R."/>
            <person name="Hildebrand F."/>
            <person name="Pallen M.J."/>
        </authorList>
    </citation>
    <scope>NUCLEOTIDE SEQUENCE</scope>
    <source>
        <strain evidence="12">USAMLcec3-2134</strain>
    </source>
</reference>
<name>A0A9D2SEX6_9FIRM</name>
<keyword evidence="2 8" id="KW-0597">Phosphoprotein</keyword>
<feature type="modified residue" description="4-aspartylphosphate" evidence="8">
    <location>
        <position position="53"/>
    </location>
</feature>
<evidence type="ECO:0000256" key="3">
    <source>
        <dbReference type="ARBA" id="ARBA00023012"/>
    </source>
</evidence>
<dbReference type="EMBL" id="DWXE01000043">
    <property type="protein sequence ID" value="HJB92137.1"/>
    <property type="molecule type" value="Genomic_DNA"/>
</dbReference>
<keyword evidence="5 9" id="KW-0238">DNA-binding</keyword>
<evidence type="ECO:0000256" key="5">
    <source>
        <dbReference type="ARBA" id="ARBA00023125"/>
    </source>
</evidence>
<feature type="domain" description="Response regulatory" evidence="10">
    <location>
        <begin position="4"/>
        <end position="117"/>
    </location>
</feature>
<evidence type="ECO:0000259" key="10">
    <source>
        <dbReference type="PROSITE" id="PS50110"/>
    </source>
</evidence>
<dbReference type="GO" id="GO:0000976">
    <property type="term" value="F:transcription cis-regulatory region binding"/>
    <property type="evidence" value="ECO:0007669"/>
    <property type="project" value="TreeGrafter"/>
</dbReference>
<feature type="domain" description="OmpR/PhoB-type" evidence="11">
    <location>
        <begin position="133"/>
        <end position="232"/>
    </location>
</feature>
<dbReference type="InterPro" id="IPR036388">
    <property type="entry name" value="WH-like_DNA-bd_sf"/>
</dbReference>
<dbReference type="SMART" id="SM00448">
    <property type="entry name" value="REC"/>
    <property type="match status" value="1"/>
</dbReference>
<dbReference type="SUPFAM" id="SSF46894">
    <property type="entry name" value="C-terminal effector domain of the bipartite response regulators"/>
    <property type="match status" value="1"/>
</dbReference>
<dbReference type="PROSITE" id="PS50110">
    <property type="entry name" value="RESPONSE_REGULATORY"/>
    <property type="match status" value="1"/>
</dbReference>
<organism evidence="12 13">
    <name type="scientific">Candidatus Eisenbergiella merdigallinarum</name>
    <dbReference type="NCBI Taxonomy" id="2838552"/>
    <lineage>
        <taxon>Bacteria</taxon>
        <taxon>Bacillati</taxon>
        <taxon>Bacillota</taxon>
        <taxon>Clostridia</taxon>
        <taxon>Lachnospirales</taxon>
        <taxon>Lachnospiraceae</taxon>
        <taxon>Eisenbergiella</taxon>
    </lineage>
</organism>
<dbReference type="CDD" id="cd17574">
    <property type="entry name" value="REC_OmpR"/>
    <property type="match status" value="1"/>
</dbReference>
<dbReference type="GO" id="GO:0006355">
    <property type="term" value="P:regulation of DNA-templated transcription"/>
    <property type="evidence" value="ECO:0007669"/>
    <property type="project" value="InterPro"/>
</dbReference>
<dbReference type="InterPro" id="IPR001867">
    <property type="entry name" value="OmpR/PhoB-type_DNA-bd"/>
</dbReference>
<evidence type="ECO:0000256" key="8">
    <source>
        <dbReference type="PROSITE-ProRule" id="PRU00169"/>
    </source>
</evidence>
<evidence type="ECO:0000256" key="1">
    <source>
        <dbReference type="ARBA" id="ARBA00018672"/>
    </source>
</evidence>
<evidence type="ECO:0000256" key="6">
    <source>
        <dbReference type="ARBA" id="ARBA00023163"/>
    </source>
</evidence>
<dbReference type="InterPro" id="IPR016032">
    <property type="entry name" value="Sig_transdc_resp-reg_C-effctor"/>
</dbReference>
<evidence type="ECO:0000259" key="11">
    <source>
        <dbReference type="PROSITE" id="PS51755"/>
    </source>
</evidence>
<evidence type="ECO:0000256" key="2">
    <source>
        <dbReference type="ARBA" id="ARBA00022553"/>
    </source>
</evidence>
<protein>
    <recommendedName>
        <fullName evidence="1">Stage 0 sporulation protein A homolog</fullName>
    </recommendedName>
</protein>
<dbReference type="PROSITE" id="PS51755">
    <property type="entry name" value="OMPR_PHOB"/>
    <property type="match status" value="1"/>
</dbReference>
<evidence type="ECO:0000256" key="9">
    <source>
        <dbReference type="PROSITE-ProRule" id="PRU01091"/>
    </source>
</evidence>
<dbReference type="SUPFAM" id="SSF52172">
    <property type="entry name" value="CheY-like"/>
    <property type="match status" value="1"/>
</dbReference>
<dbReference type="SMART" id="SM00862">
    <property type="entry name" value="Trans_reg_C"/>
    <property type="match status" value="1"/>
</dbReference>
<dbReference type="CDD" id="cd00383">
    <property type="entry name" value="trans_reg_C"/>
    <property type="match status" value="1"/>
</dbReference>
<evidence type="ECO:0000256" key="7">
    <source>
        <dbReference type="ARBA" id="ARBA00024867"/>
    </source>
</evidence>
<comment type="function">
    <text evidence="7">May play the central regulatory role in sporulation. It may be an element of the effector pathway responsible for the activation of sporulation genes in response to nutritional stress. Spo0A may act in concert with spo0H (a sigma factor) to control the expression of some genes that are critical to the sporulation process.</text>
</comment>
<dbReference type="Gene3D" id="3.40.50.2300">
    <property type="match status" value="1"/>
</dbReference>
<keyword evidence="4" id="KW-0805">Transcription regulation</keyword>
<proteinExistence type="predicted"/>
<sequence>MEYTILIAEDDEDIVSLLSLYLKNSGFRVLAADNGADALGIVRREKVHLALLDVMMPRMDGYELTRRIRAVSNIPILILSARGEDYDRILGLNLGADDYLTKPFNPMEVVARIQANLRRFYELGGGKGAKSDGEKLRLGRLCLNPGEMSLSKDGRAVPLTPTEYRILWKLMKAPGRVYTRAQIYESINGEYTESDDQTMMVHISKLREKIEDDPKNPRYIITVRGLGYKMEDGE</sequence>
<evidence type="ECO:0000313" key="13">
    <source>
        <dbReference type="Proteomes" id="UP000886883"/>
    </source>
</evidence>
<dbReference type="Pfam" id="PF00486">
    <property type="entry name" value="Trans_reg_C"/>
    <property type="match status" value="1"/>
</dbReference>
<dbReference type="InterPro" id="IPR011006">
    <property type="entry name" value="CheY-like_superfamily"/>
</dbReference>
<dbReference type="InterPro" id="IPR001789">
    <property type="entry name" value="Sig_transdc_resp-reg_receiver"/>
</dbReference>
<dbReference type="Gene3D" id="1.10.10.10">
    <property type="entry name" value="Winged helix-like DNA-binding domain superfamily/Winged helix DNA-binding domain"/>
    <property type="match status" value="1"/>
</dbReference>
<comment type="caution">
    <text evidence="12">The sequence shown here is derived from an EMBL/GenBank/DDBJ whole genome shotgun (WGS) entry which is preliminary data.</text>
</comment>
<gene>
    <name evidence="12" type="ORF">H9763_11830</name>
</gene>
<dbReference type="PANTHER" id="PTHR48111:SF40">
    <property type="entry name" value="PHOSPHATE REGULON TRANSCRIPTIONAL REGULATORY PROTEIN PHOB"/>
    <property type="match status" value="1"/>
</dbReference>
<dbReference type="FunFam" id="1.10.10.10:FF:000018">
    <property type="entry name" value="DNA-binding response regulator ResD"/>
    <property type="match status" value="1"/>
</dbReference>
<evidence type="ECO:0000313" key="12">
    <source>
        <dbReference type="EMBL" id="HJB92137.1"/>
    </source>
</evidence>